<dbReference type="InterPro" id="IPR008672">
    <property type="entry name" value="Mad1"/>
</dbReference>
<keyword evidence="6" id="KW-0131">Cell cycle</keyword>
<organism evidence="9">
    <name type="scientific">Anthurium amnicola</name>
    <dbReference type="NCBI Taxonomy" id="1678845"/>
    <lineage>
        <taxon>Eukaryota</taxon>
        <taxon>Viridiplantae</taxon>
        <taxon>Streptophyta</taxon>
        <taxon>Embryophyta</taxon>
        <taxon>Tracheophyta</taxon>
        <taxon>Spermatophyta</taxon>
        <taxon>Magnoliopsida</taxon>
        <taxon>Liliopsida</taxon>
        <taxon>Araceae</taxon>
        <taxon>Pothoideae</taxon>
        <taxon>Potheae</taxon>
        <taxon>Anthurium</taxon>
    </lineage>
</organism>
<evidence type="ECO:0000313" key="8">
    <source>
        <dbReference type="EMBL" id="JAT41328.1"/>
    </source>
</evidence>
<evidence type="ECO:0000256" key="2">
    <source>
        <dbReference type="ARBA" id="ARBA00008029"/>
    </source>
</evidence>
<keyword evidence="7" id="KW-0175">Coiled coil</keyword>
<evidence type="ECO:0000256" key="7">
    <source>
        <dbReference type="SAM" id="Coils"/>
    </source>
</evidence>
<proteinExistence type="inferred from homology"/>
<dbReference type="Gene3D" id="6.10.250.90">
    <property type="match status" value="1"/>
</dbReference>
<dbReference type="GO" id="GO:0051301">
    <property type="term" value="P:cell division"/>
    <property type="evidence" value="ECO:0007669"/>
    <property type="project" value="UniProtKB-KW"/>
</dbReference>
<keyword evidence="3" id="KW-0132">Cell division</keyword>
<dbReference type="GO" id="GO:0005635">
    <property type="term" value="C:nuclear envelope"/>
    <property type="evidence" value="ECO:0007669"/>
    <property type="project" value="TreeGrafter"/>
</dbReference>
<evidence type="ECO:0000256" key="5">
    <source>
        <dbReference type="ARBA" id="ARBA00023242"/>
    </source>
</evidence>
<comment type="similarity">
    <text evidence="2">Belongs to the MAD1 family.</text>
</comment>
<evidence type="ECO:0000313" key="9">
    <source>
        <dbReference type="EMBL" id="JAT51817.1"/>
    </source>
</evidence>
<dbReference type="GO" id="GO:0000776">
    <property type="term" value="C:kinetochore"/>
    <property type="evidence" value="ECO:0007669"/>
    <property type="project" value="TreeGrafter"/>
</dbReference>
<evidence type="ECO:0000256" key="1">
    <source>
        <dbReference type="ARBA" id="ARBA00004123"/>
    </source>
</evidence>
<dbReference type="PANTHER" id="PTHR23168:SF0">
    <property type="entry name" value="MITOTIC SPINDLE ASSEMBLY CHECKPOINT PROTEIN MAD1"/>
    <property type="match status" value="1"/>
</dbReference>
<feature type="coiled-coil region" evidence="7">
    <location>
        <begin position="65"/>
        <end position="120"/>
    </location>
</feature>
<dbReference type="PANTHER" id="PTHR23168">
    <property type="entry name" value="MITOTIC SPINDLE ASSEMBLY CHECKPOINT PROTEIN MAD1 MITOTIC ARREST DEFICIENT-LIKE PROTEIN 1"/>
    <property type="match status" value="1"/>
</dbReference>
<sequence>MILRTPPPQRKRKAGSLVDHESPISDRRLVIYEDPLPVASLDPSDHMVCTYQCRQMVKSEVMDALTLAEKQVVGYQSRVEELEKDLTRSEEKRKKFGDQLDFVEQELAASKGREQALQQRLLKEVTNYQELYQNQVKRCCELEVQLRKEADLRKNAESSAAAAKEKVLDVEEKARRLSESSEREKKHLQKEIFYLQDEAKLSCSRLSAELEKMKIKADNAMKESKLLKSQMEELRERLNECLTQKSDLEHKVSSFTAPSRDVMTSAEAQTLVKQLQEELRNYEADVQEARKLKSFHANTELLKEKLLEEKGRREKAEAESVKLQEVQVNAETLKNELKMWKSLIDEIPGVLCLSDIPKKFACLQKETIDNLMEVGKVTAQLKELEISLESAKLCRQQAEIESALAKEKAEESILEVKRLKLMVGAVTEERDGLRKDAITSNKLNMVDSEGVATNASLLKELESSLAAKDEIIKALENDLHEQGEVINRQHDELKVLNESLNNEARRIKSLEREGDRLRAEISLLESKLGHGDYSTENTKVLRMVNTLTIDSEAKHTIEALRSELEKTKAKLQAVEELKGQSDAGNLIDAQISDKLAQLKGQIATLEKREERYKAVFAEKISVFRRACCSLFGYKIVMDDQQRPNGIPVTRFMLQSIYAQSDDEKLEFEYESGNTTILVTDYTGQADISHQVEIFIKKMNSIPAFTANLTMESFNKRTLC</sequence>
<evidence type="ECO:0000256" key="6">
    <source>
        <dbReference type="ARBA" id="ARBA00023306"/>
    </source>
</evidence>
<dbReference type="GO" id="GO:0051315">
    <property type="term" value="P:attachment of mitotic spindle microtubules to kinetochore"/>
    <property type="evidence" value="ECO:0007669"/>
    <property type="project" value="TreeGrafter"/>
</dbReference>
<dbReference type="GO" id="GO:0072686">
    <property type="term" value="C:mitotic spindle"/>
    <property type="evidence" value="ECO:0007669"/>
    <property type="project" value="TreeGrafter"/>
</dbReference>
<dbReference type="EMBL" id="GDJX01026608">
    <property type="protein sequence ID" value="JAT41328.1"/>
    <property type="molecule type" value="Transcribed_RNA"/>
</dbReference>
<keyword evidence="5" id="KW-0539">Nucleus</keyword>
<dbReference type="Gene3D" id="3.30.457.60">
    <property type="match status" value="1"/>
</dbReference>
<feature type="coiled-coil region" evidence="7">
    <location>
        <begin position="458"/>
        <end position="615"/>
    </location>
</feature>
<protein>
    <submittedName>
        <fullName evidence="9">Mitotic spindle assembly checkpoint protein MAD1</fullName>
    </submittedName>
</protein>
<dbReference type="SUPFAM" id="SSF75704">
    <property type="entry name" value="Mitotic arrest deficient-like 1, Mad1"/>
    <property type="match status" value="1"/>
</dbReference>
<dbReference type="AlphaFoldDB" id="A0A1D1YB05"/>
<gene>
    <name evidence="9" type="primary">MAD1L1_3</name>
    <name evidence="8" type="synonym">MAD1L1_4</name>
    <name evidence="9" type="ORF">g.50181</name>
    <name evidence="8" type="ORF">g.50183</name>
</gene>
<keyword evidence="4" id="KW-0498">Mitosis</keyword>
<evidence type="ECO:0000256" key="4">
    <source>
        <dbReference type="ARBA" id="ARBA00022776"/>
    </source>
</evidence>
<feature type="coiled-coil region" evidence="7">
    <location>
        <begin position="146"/>
        <end position="343"/>
    </location>
</feature>
<dbReference type="Gene3D" id="1.20.5.170">
    <property type="match status" value="1"/>
</dbReference>
<name>A0A1D1YB05_9ARAE</name>
<comment type="subcellular location">
    <subcellularLocation>
        <location evidence="1">Nucleus</location>
    </subcellularLocation>
</comment>
<reference evidence="9" key="1">
    <citation type="submission" date="2015-07" db="EMBL/GenBank/DDBJ databases">
        <title>Transcriptome Assembly of Anthurium amnicola.</title>
        <authorList>
            <person name="Suzuki J."/>
        </authorList>
    </citation>
    <scope>NUCLEOTIDE SEQUENCE</scope>
</reference>
<evidence type="ECO:0000256" key="3">
    <source>
        <dbReference type="ARBA" id="ARBA00022618"/>
    </source>
</evidence>
<dbReference type="Pfam" id="PF05557">
    <property type="entry name" value="MAD"/>
    <property type="match status" value="1"/>
</dbReference>
<dbReference type="GO" id="GO:0007094">
    <property type="term" value="P:mitotic spindle assembly checkpoint signaling"/>
    <property type="evidence" value="ECO:0007669"/>
    <property type="project" value="InterPro"/>
</dbReference>
<accession>A0A1D1YB05</accession>
<dbReference type="EMBL" id="GDJX01016119">
    <property type="protein sequence ID" value="JAT51817.1"/>
    <property type="molecule type" value="Transcribed_RNA"/>
</dbReference>
<dbReference type="FunFam" id="3.30.457.60:FF:000004">
    <property type="entry name" value="Mitotic spindle checkpoint protein MAD1"/>
    <property type="match status" value="1"/>
</dbReference>